<evidence type="ECO:0000313" key="1">
    <source>
        <dbReference type="EMBL" id="GBQ04368.1"/>
    </source>
</evidence>
<organism evidence="1 2">
    <name type="scientific">Streptomyces spongiicola</name>
    <dbReference type="NCBI Taxonomy" id="1690221"/>
    <lineage>
        <taxon>Bacteria</taxon>
        <taxon>Bacillati</taxon>
        <taxon>Actinomycetota</taxon>
        <taxon>Actinomycetes</taxon>
        <taxon>Kitasatosporales</taxon>
        <taxon>Streptomycetaceae</taxon>
        <taxon>Streptomyces</taxon>
    </lineage>
</organism>
<dbReference type="AlphaFoldDB" id="A0A388T5Z1"/>
<accession>A0A388T5Z1</accession>
<gene>
    <name evidence="1" type="ORF">SSP531S_58620</name>
</gene>
<protein>
    <submittedName>
        <fullName evidence="1">Uncharacterized protein</fullName>
    </submittedName>
</protein>
<sequence>MTAAKLPRRNWLHMVPADFDRDTPDSPGAEVRRVPAIPDVCGTAPMFGEDPTAACTPSARVPAPAYPEQSDTLF</sequence>
<name>A0A388T5Z1_9ACTN</name>
<reference evidence="1 2" key="1">
    <citation type="submission" date="2018-07" db="EMBL/GenBank/DDBJ databases">
        <title>Whole Genome Shotgun Sequence of Streptomyces spongiicola strain 531S.</title>
        <authorList>
            <person name="Dohra H."/>
            <person name="Kodani S."/>
        </authorList>
    </citation>
    <scope>NUCLEOTIDE SEQUENCE [LARGE SCALE GENOMIC DNA]</scope>
    <source>
        <strain evidence="1 2">531S</strain>
    </source>
</reference>
<dbReference type="RefSeq" id="WP_116429164.1">
    <property type="nucleotide sequence ID" value="NZ_BGZL01000037.1"/>
</dbReference>
<evidence type="ECO:0000313" key="2">
    <source>
        <dbReference type="Proteomes" id="UP000265354"/>
    </source>
</evidence>
<dbReference type="Proteomes" id="UP000265354">
    <property type="component" value="Unassembled WGS sequence"/>
</dbReference>
<comment type="caution">
    <text evidence="1">The sequence shown here is derived from an EMBL/GenBank/DDBJ whole genome shotgun (WGS) entry which is preliminary data.</text>
</comment>
<dbReference type="EMBL" id="BGZL01000037">
    <property type="protein sequence ID" value="GBQ04368.1"/>
    <property type="molecule type" value="Genomic_DNA"/>
</dbReference>
<proteinExistence type="predicted"/>